<gene>
    <name evidence="5" type="ORF">GCM10011322_02770</name>
</gene>
<evidence type="ECO:0000313" key="5">
    <source>
        <dbReference type="EMBL" id="GGK19491.1"/>
    </source>
</evidence>
<dbReference type="Proteomes" id="UP000600449">
    <property type="component" value="Unassembled WGS sequence"/>
</dbReference>
<evidence type="ECO:0000256" key="1">
    <source>
        <dbReference type="ARBA" id="ARBA00008898"/>
    </source>
</evidence>
<sequence length="194" mass="20082">MHSPSPAKPAAHVEDRRTSPHDDPASAHDFKRAMRLHGSQVVIVTAGTGEALTGMTCTSLSSLSVSPPAVTLCVATSASIHPVMAQTRRFGISGLAPHHAWLADRFAGRDGSKGAERFTQGAWEALSSGAPVLKDATFALDCVVDSMIPWRTHAIVVGRVLAIAVAGGESLLHRDGAYAGAVPLTPASPPPRGA</sequence>
<proteinExistence type="inferred from homology"/>
<feature type="domain" description="Flavin reductase like" evidence="4">
    <location>
        <begin position="34"/>
        <end position="180"/>
    </location>
</feature>
<dbReference type="InterPro" id="IPR002563">
    <property type="entry name" value="Flavin_Rdtase-like_dom"/>
</dbReference>
<protein>
    <submittedName>
        <fullName evidence="5">Flavin reductase</fullName>
    </submittedName>
</protein>
<dbReference type="GO" id="GO:0010181">
    <property type="term" value="F:FMN binding"/>
    <property type="evidence" value="ECO:0007669"/>
    <property type="project" value="InterPro"/>
</dbReference>
<evidence type="ECO:0000259" key="4">
    <source>
        <dbReference type="SMART" id="SM00903"/>
    </source>
</evidence>
<dbReference type="PANTHER" id="PTHR30466:SF11">
    <property type="entry name" value="FLAVIN-DEPENDENT MONOOXYGENASE, REDUCTASE SUBUNIT HSAB"/>
    <property type="match status" value="1"/>
</dbReference>
<keyword evidence="6" id="KW-1185">Reference proteome</keyword>
<reference evidence="5 6" key="1">
    <citation type="journal article" date="2014" name="Int. J. Syst. Evol. Microbiol.">
        <title>Complete genome sequence of Corynebacterium casei LMG S-19264T (=DSM 44701T), isolated from a smear-ripened cheese.</title>
        <authorList>
            <consortium name="US DOE Joint Genome Institute (JGI-PGF)"/>
            <person name="Walter F."/>
            <person name="Albersmeier A."/>
            <person name="Kalinowski J."/>
            <person name="Ruckert C."/>
        </authorList>
    </citation>
    <scope>NUCLEOTIDE SEQUENCE [LARGE SCALE GENOMIC DNA]</scope>
    <source>
        <strain evidence="5 6">CGMCC 1.9161</strain>
    </source>
</reference>
<evidence type="ECO:0000256" key="2">
    <source>
        <dbReference type="ARBA" id="ARBA00023002"/>
    </source>
</evidence>
<dbReference type="Gene3D" id="2.30.110.10">
    <property type="entry name" value="Electron Transport, Fmn-binding Protein, Chain A"/>
    <property type="match status" value="1"/>
</dbReference>
<dbReference type="AlphaFoldDB" id="A0A917Q491"/>
<dbReference type="RefSeq" id="WP_188908698.1">
    <property type="nucleotide sequence ID" value="NZ_BMMF01000001.1"/>
</dbReference>
<dbReference type="SMART" id="SM00903">
    <property type="entry name" value="Flavin_Reduct"/>
    <property type="match status" value="1"/>
</dbReference>
<dbReference type="GO" id="GO:0042602">
    <property type="term" value="F:riboflavin reductase (NADPH) activity"/>
    <property type="evidence" value="ECO:0007669"/>
    <property type="project" value="TreeGrafter"/>
</dbReference>
<feature type="compositionally biased region" description="Basic and acidic residues" evidence="3">
    <location>
        <begin position="11"/>
        <end position="27"/>
    </location>
</feature>
<keyword evidence="2" id="KW-0560">Oxidoreductase</keyword>
<feature type="region of interest" description="Disordered" evidence="3">
    <location>
        <begin position="1"/>
        <end position="27"/>
    </location>
</feature>
<organism evidence="5 6">
    <name type="scientific">Salinarimonas ramus</name>
    <dbReference type="NCBI Taxonomy" id="690164"/>
    <lineage>
        <taxon>Bacteria</taxon>
        <taxon>Pseudomonadati</taxon>
        <taxon>Pseudomonadota</taxon>
        <taxon>Alphaproteobacteria</taxon>
        <taxon>Hyphomicrobiales</taxon>
        <taxon>Salinarimonadaceae</taxon>
        <taxon>Salinarimonas</taxon>
    </lineage>
</organism>
<name>A0A917Q491_9HYPH</name>
<dbReference type="EMBL" id="BMMF01000001">
    <property type="protein sequence ID" value="GGK19491.1"/>
    <property type="molecule type" value="Genomic_DNA"/>
</dbReference>
<evidence type="ECO:0000256" key="3">
    <source>
        <dbReference type="SAM" id="MobiDB-lite"/>
    </source>
</evidence>
<dbReference type="InterPro" id="IPR050268">
    <property type="entry name" value="NADH-dep_flavin_reductase"/>
</dbReference>
<comment type="caution">
    <text evidence="5">The sequence shown here is derived from an EMBL/GenBank/DDBJ whole genome shotgun (WGS) entry which is preliminary data.</text>
</comment>
<comment type="similarity">
    <text evidence="1">Belongs to the non-flavoprotein flavin reductase family.</text>
</comment>
<evidence type="ECO:0000313" key="6">
    <source>
        <dbReference type="Proteomes" id="UP000600449"/>
    </source>
</evidence>
<dbReference type="PANTHER" id="PTHR30466">
    <property type="entry name" value="FLAVIN REDUCTASE"/>
    <property type="match status" value="1"/>
</dbReference>
<dbReference type="InterPro" id="IPR012349">
    <property type="entry name" value="Split_barrel_FMN-bd"/>
</dbReference>
<accession>A0A917Q491</accession>
<dbReference type="SUPFAM" id="SSF50475">
    <property type="entry name" value="FMN-binding split barrel"/>
    <property type="match status" value="1"/>
</dbReference>
<dbReference type="Pfam" id="PF01613">
    <property type="entry name" value="Flavin_Reduct"/>
    <property type="match status" value="1"/>
</dbReference>